<gene>
    <name evidence="2" type="ORF">MNBD_ALPHA09-1102</name>
</gene>
<accession>A0A3B0T242</accession>
<proteinExistence type="predicted"/>
<dbReference type="AlphaFoldDB" id="A0A3B0T242"/>
<evidence type="ECO:0000313" key="2">
    <source>
        <dbReference type="EMBL" id="VAW10103.1"/>
    </source>
</evidence>
<name>A0A3B0T242_9ZZZZ</name>
<protein>
    <submittedName>
        <fullName evidence="2">Uncharacterized protein</fullName>
    </submittedName>
</protein>
<sequence length="40" mass="4327">MSIKNKVLTFVGALAVCGVGFLLLDLALMNMQGLSLIFER</sequence>
<keyword evidence="1" id="KW-0812">Transmembrane</keyword>
<organism evidence="2">
    <name type="scientific">hydrothermal vent metagenome</name>
    <dbReference type="NCBI Taxonomy" id="652676"/>
    <lineage>
        <taxon>unclassified sequences</taxon>
        <taxon>metagenomes</taxon>
        <taxon>ecological metagenomes</taxon>
    </lineage>
</organism>
<keyword evidence="1" id="KW-1133">Transmembrane helix</keyword>
<feature type="transmembrane region" description="Helical" evidence="1">
    <location>
        <begin position="7"/>
        <end position="29"/>
    </location>
</feature>
<dbReference type="EMBL" id="UOEM01000004">
    <property type="protein sequence ID" value="VAW10103.1"/>
    <property type="molecule type" value="Genomic_DNA"/>
</dbReference>
<evidence type="ECO:0000256" key="1">
    <source>
        <dbReference type="SAM" id="Phobius"/>
    </source>
</evidence>
<reference evidence="2" key="1">
    <citation type="submission" date="2018-06" db="EMBL/GenBank/DDBJ databases">
        <authorList>
            <person name="Zhirakovskaya E."/>
        </authorList>
    </citation>
    <scope>NUCLEOTIDE SEQUENCE</scope>
</reference>
<keyword evidence="1" id="KW-0472">Membrane</keyword>